<name>A0ACB8XH07_ARCLA</name>
<sequence length="84" mass="9620">MVNGSLEDWLHQNQTSPPATRIVNVAVVFEEQVRFDSSRPRLSPPSTSIRFDLVLQVRFDFTLGFCRFDSISPSYGHNEVCSRM</sequence>
<accession>A0ACB8XH07</accession>
<keyword evidence="2" id="KW-1185">Reference proteome</keyword>
<evidence type="ECO:0000313" key="1">
    <source>
        <dbReference type="EMBL" id="KAI3665634.1"/>
    </source>
</evidence>
<evidence type="ECO:0000313" key="2">
    <source>
        <dbReference type="Proteomes" id="UP001055879"/>
    </source>
</evidence>
<protein>
    <submittedName>
        <fullName evidence="1">Uncharacterized protein</fullName>
    </submittedName>
</protein>
<dbReference type="Proteomes" id="UP001055879">
    <property type="component" value="Linkage Group LG18"/>
</dbReference>
<organism evidence="1 2">
    <name type="scientific">Arctium lappa</name>
    <name type="common">Greater burdock</name>
    <name type="synonym">Lappa major</name>
    <dbReference type="NCBI Taxonomy" id="4217"/>
    <lineage>
        <taxon>Eukaryota</taxon>
        <taxon>Viridiplantae</taxon>
        <taxon>Streptophyta</taxon>
        <taxon>Embryophyta</taxon>
        <taxon>Tracheophyta</taxon>
        <taxon>Spermatophyta</taxon>
        <taxon>Magnoliopsida</taxon>
        <taxon>eudicotyledons</taxon>
        <taxon>Gunneridae</taxon>
        <taxon>Pentapetalae</taxon>
        <taxon>asterids</taxon>
        <taxon>campanulids</taxon>
        <taxon>Asterales</taxon>
        <taxon>Asteraceae</taxon>
        <taxon>Carduoideae</taxon>
        <taxon>Cardueae</taxon>
        <taxon>Arctiinae</taxon>
        <taxon>Arctium</taxon>
    </lineage>
</organism>
<proteinExistence type="predicted"/>
<reference evidence="1 2" key="2">
    <citation type="journal article" date="2022" name="Mol. Ecol. Resour.">
        <title>The genomes of chicory, endive, great burdock and yacon provide insights into Asteraceae paleo-polyploidization history and plant inulin production.</title>
        <authorList>
            <person name="Fan W."/>
            <person name="Wang S."/>
            <person name="Wang H."/>
            <person name="Wang A."/>
            <person name="Jiang F."/>
            <person name="Liu H."/>
            <person name="Zhao H."/>
            <person name="Xu D."/>
            <person name="Zhang Y."/>
        </authorList>
    </citation>
    <scope>NUCLEOTIDE SEQUENCE [LARGE SCALE GENOMIC DNA]</scope>
    <source>
        <strain evidence="2">cv. Niubang</strain>
    </source>
</reference>
<dbReference type="EMBL" id="CM042064">
    <property type="protein sequence ID" value="KAI3665634.1"/>
    <property type="molecule type" value="Genomic_DNA"/>
</dbReference>
<gene>
    <name evidence="1" type="ORF">L6452_44263</name>
</gene>
<comment type="caution">
    <text evidence="1">The sequence shown here is derived from an EMBL/GenBank/DDBJ whole genome shotgun (WGS) entry which is preliminary data.</text>
</comment>
<reference evidence="2" key="1">
    <citation type="journal article" date="2022" name="Mol. Ecol. Resour.">
        <title>The genomes of chicory, endive, great burdock and yacon provide insights into Asteraceae palaeo-polyploidization history and plant inulin production.</title>
        <authorList>
            <person name="Fan W."/>
            <person name="Wang S."/>
            <person name="Wang H."/>
            <person name="Wang A."/>
            <person name="Jiang F."/>
            <person name="Liu H."/>
            <person name="Zhao H."/>
            <person name="Xu D."/>
            <person name="Zhang Y."/>
        </authorList>
    </citation>
    <scope>NUCLEOTIDE SEQUENCE [LARGE SCALE GENOMIC DNA]</scope>
    <source>
        <strain evidence="2">cv. Niubang</strain>
    </source>
</reference>